<name>A0AAI8YN44_9PEZI</name>
<organism evidence="3 4">
    <name type="scientific">Anthostomella pinea</name>
    <dbReference type="NCBI Taxonomy" id="933095"/>
    <lineage>
        <taxon>Eukaryota</taxon>
        <taxon>Fungi</taxon>
        <taxon>Dikarya</taxon>
        <taxon>Ascomycota</taxon>
        <taxon>Pezizomycotina</taxon>
        <taxon>Sordariomycetes</taxon>
        <taxon>Xylariomycetidae</taxon>
        <taxon>Xylariales</taxon>
        <taxon>Xylariaceae</taxon>
        <taxon>Anthostomella</taxon>
    </lineage>
</organism>
<comment type="caution">
    <text evidence="3">The sequence shown here is derived from an EMBL/GenBank/DDBJ whole genome shotgun (WGS) entry which is preliminary data.</text>
</comment>
<dbReference type="Proteomes" id="UP001295740">
    <property type="component" value="Unassembled WGS sequence"/>
</dbReference>
<feature type="transmembrane region" description="Helical" evidence="2">
    <location>
        <begin position="12"/>
        <end position="32"/>
    </location>
</feature>
<evidence type="ECO:0000256" key="2">
    <source>
        <dbReference type="SAM" id="Phobius"/>
    </source>
</evidence>
<feature type="compositionally biased region" description="Acidic residues" evidence="1">
    <location>
        <begin position="121"/>
        <end position="130"/>
    </location>
</feature>
<evidence type="ECO:0000313" key="3">
    <source>
        <dbReference type="EMBL" id="CAJ2510716.1"/>
    </source>
</evidence>
<protein>
    <submittedName>
        <fullName evidence="3">Uu.00g063410.m01.CDS01</fullName>
    </submittedName>
</protein>
<keyword evidence="2" id="KW-0812">Transmembrane</keyword>
<proteinExistence type="predicted"/>
<feature type="region of interest" description="Disordered" evidence="1">
    <location>
        <begin position="45"/>
        <end position="87"/>
    </location>
</feature>
<keyword evidence="4" id="KW-1185">Reference proteome</keyword>
<feature type="region of interest" description="Disordered" evidence="1">
    <location>
        <begin position="119"/>
        <end position="139"/>
    </location>
</feature>
<dbReference type="EMBL" id="CAUWAG010000018">
    <property type="protein sequence ID" value="CAJ2510716.1"/>
    <property type="molecule type" value="Genomic_DNA"/>
</dbReference>
<accession>A0AAI8YN44</accession>
<feature type="compositionally biased region" description="Low complexity" evidence="1">
    <location>
        <begin position="45"/>
        <end position="65"/>
    </location>
</feature>
<dbReference type="AlphaFoldDB" id="A0AAI8YN44"/>
<gene>
    <name evidence="3" type="ORF">KHLLAP_LOCUS11184</name>
</gene>
<evidence type="ECO:0000256" key="1">
    <source>
        <dbReference type="SAM" id="MobiDB-lite"/>
    </source>
</evidence>
<evidence type="ECO:0000313" key="4">
    <source>
        <dbReference type="Proteomes" id="UP001295740"/>
    </source>
</evidence>
<sequence length="175" mass="19241">MSSNRTTRDISSAGGSILHFVLGTLWSFLTWWSFLGRWLNRSGGAASHAGSSNTSNTSGTSKTNARSAGTARQQRIEDEDDEPEIGSYEYGIRMLPDKRPYGFSSEDLEEVSWKFEPSSLEVEDEGEAEEGGLVGKTARGDEDVRYWENTTHTYRKSTVEIIPPLADIAPPSLSG</sequence>
<reference evidence="3" key="1">
    <citation type="submission" date="2023-10" db="EMBL/GenBank/DDBJ databases">
        <authorList>
            <person name="Hackl T."/>
        </authorList>
    </citation>
    <scope>NUCLEOTIDE SEQUENCE</scope>
</reference>
<keyword evidence="2" id="KW-1133">Transmembrane helix</keyword>
<keyword evidence="2" id="KW-0472">Membrane</keyword>